<dbReference type="AlphaFoldDB" id="A0A841AUP0"/>
<dbReference type="PANTHER" id="PTHR30244">
    <property type="entry name" value="TRANSAMINASE"/>
    <property type="match status" value="1"/>
</dbReference>
<dbReference type="Pfam" id="PF01041">
    <property type="entry name" value="DegT_DnrJ_EryC1"/>
    <property type="match status" value="1"/>
</dbReference>
<accession>A0A841AUP0</accession>
<keyword evidence="1 4" id="KW-0663">Pyridoxal phosphate</keyword>
<evidence type="ECO:0000313" key="6">
    <source>
        <dbReference type="EMBL" id="MBB5845129.1"/>
    </source>
</evidence>
<evidence type="ECO:0000256" key="1">
    <source>
        <dbReference type="ARBA" id="ARBA00022898"/>
    </source>
</evidence>
<name>A0A841AUP0_9MICO</name>
<dbReference type="PANTHER" id="PTHR30244:SF36">
    <property type="entry name" value="3-OXO-GLUCOSE-6-PHOSPHATE:GLUTAMATE AMINOTRANSFERASE"/>
    <property type="match status" value="1"/>
</dbReference>
<dbReference type="GO" id="GO:0008483">
    <property type="term" value="F:transaminase activity"/>
    <property type="evidence" value="ECO:0007669"/>
    <property type="project" value="TreeGrafter"/>
</dbReference>
<evidence type="ECO:0000313" key="7">
    <source>
        <dbReference type="Proteomes" id="UP000536685"/>
    </source>
</evidence>
<sequence length="373" mass="39463">MTRSVPMLDLAHQHRAVETLVAEGFARVMAASSYILGPEVDAFEREFAAFCGVPHVVGVGNGTDAIELALRAAGVGRGDSVVIPANTFVATAEAVVRAGASVVLADCGDDYLLDVDDLRMRLNPRVRAVVAVHLYGQTADVDGIRAVAGPGVVVVEDAAQSQGAKYRGRRSGSLGDVAGTSFYPGKNLGAYGDAGAVSTGSAEIAERVRALRNHGGLHKYEHLEVGTNSRLDSLQAVVLSAKLSLLDGWNAERRRLAHRYTARLEELPGVATPIVRPGNEPVWHQYVVRVPERDRVLAALTEAGIGAGIHYPTPVHLLPAFAPLDNPRGSFPVAEAAADHILSLPIYPGLADSDQDYVIETLATALRPSGVLR</sequence>
<comment type="similarity">
    <text evidence="2 5">Belongs to the DegT/DnrJ/EryC1 family.</text>
</comment>
<dbReference type="GO" id="GO:0000271">
    <property type="term" value="P:polysaccharide biosynthetic process"/>
    <property type="evidence" value="ECO:0007669"/>
    <property type="project" value="TreeGrafter"/>
</dbReference>
<evidence type="ECO:0000256" key="2">
    <source>
        <dbReference type="ARBA" id="ARBA00037999"/>
    </source>
</evidence>
<dbReference type="PIRSF" id="PIRSF000390">
    <property type="entry name" value="PLP_StrS"/>
    <property type="match status" value="1"/>
</dbReference>
<dbReference type="InterPro" id="IPR015421">
    <property type="entry name" value="PyrdxlP-dep_Trfase_major"/>
</dbReference>
<dbReference type="GO" id="GO:0030170">
    <property type="term" value="F:pyridoxal phosphate binding"/>
    <property type="evidence" value="ECO:0007669"/>
    <property type="project" value="TreeGrafter"/>
</dbReference>
<protein>
    <submittedName>
        <fullName evidence="6">dTDP-4-amino-4,6-dideoxygalactose transaminase</fullName>
    </submittedName>
</protein>
<reference evidence="6 7" key="1">
    <citation type="submission" date="2020-08" db="EMBL/GenBank/DDBJ databases">
        <title>Sequencing the genomes of 1000 actinobacteria strains.</title>
        <authorList>
            <person name="Klenk H.-P."/>
        </authorList>
    </citation>
    <scope>NUCLEOTIDE SEQUENCE [LARGE SCALE GENOMIC DNA]</scope>
    <source>
        <strain evidence="6 7">DSM 105784</strain>
    </source>
</reference>
<gene>
    <name evidence="6" type="ORF">HD599_003452</name>
</gene>
<comment type="caution">
    <text evidence="6">The sequence shown here is derived from an EMBL/GenBank/DDBJ whole genome shotgun (WGS) entry which is preliminary data.</text>
</comment>
<dbReference type="Gene3D" id="3.90.1150.10">
    <property type="entry name" value="Aspartate Aminotransferase, domain 1"/>
    <property type="match status" value="1"/>
</dbReference>
<dbReference type="CDD" id="cd00616">
    <property type="entry name" value="AHBA_syn"/>
    <property type="match status" value="1"/>
</dbReference>
<dbReference type="Gene3D" id="3.40.640.10">
    <property type="entry name" value="Type I PLP-dependent aspartate aminotransferase-like (Major domain)"/>
    <property type="match status" value="1"/>
</dbReference>
<evidence type="ECO:0000256" key="5">
    <source>
        <dbReference type="RuleBase" id="RU004508"/>
    </source>
</evidence>
<evidence type="ECO:0000256" key="4">
    <source>
        <dbReference type="PIRSR" id="PIRSR000390-2"/>
    </source>
</evidence>
<dbReference type="SUPFAM" id="SSF53383">
    <property type="entry name" value="PLP-dependent transferases"/>
    <property type="match status" value="1"/>
</dbReference>
<feature type="modified residue" description="N6-(pyridoxal phosphate)lysine" evidence="4">
    <location>
        <position position="186"/>
    </location>
</feature>
<dbReference type="InterPro" id="IPR000653">
    <property type="entry name" value="DegT/StrS_aminotransferase"/>
</dbReference>
<organism evidence="6 7">
    <name type="scientific">Conyzicola lurida</name>
    <dbReference type="NCBI Taxonomy" id="1172621"/>
    <lineage>
        <taxon>Bacteria</taxon>
        <taxon>Bacillati</taxon>
        <taxon>Actinomycetota</taxon>
        <taxon>Actinomycetes</taxon>
        <taxon>Micrococcales</taxon>
        <taxon>Microbacteriaceae</taxon>
        <taxon>Conyzicola</taxon>
    </lineage>
</organism>
<dbReference type="Proteomes" id="UP000536685">
    <property type="component" value="Unassembled WGS sequence"/>
</dbReference>
<dbReference type="RefSeq" id="WP_343062146.1">
    <property type="nucleotide sequence ID" value="NZ_JACHMJ010000001.1"/>
</dbReference>
<proteinExistence type="inferred from homology"/>
<evidence type="ECO:0000256" key="3">
    <source>
        <dbReference type="PIRSR" id="PIRSR000390-1"/>
    </source>
</evidence>
<dbReference type="InterPro" id="IPR015422">
    <property type="entry name" value="PyrdxlP-dep_Trfase_small"/>
</dbReference>
<keyword evidence="7" id="KW-1185">Reference proteome</keyword>
<feature type="active site" description="Proton acceptor" evidence="3">
    <location>
        <position position="186"/>
    </location>
</feature>
<dbReference type="EMBL" id="JACHMJ010000001">
    <property type="protein sequence ID" value="MBB5845129.1"/>
    <property type="molecule type" value="Genomic_DNA"/>
</dbReference>
<dbReference type="InterPro" id="IPR015424">
    <property type="entry name" value="PyrdxlP-dep_Trfase"/>
</dbReference>